<comment type="caution">
    <text evidence="7">The sequence shown here is derived from an EMBL/GenBank/DDBJ whole genome shotgun (WGS) entry which is preliminary data.</text>
</comment>
<dbReference type="EMBL" id="LAZR01060730">
    <property type="protein sequence ID" value="KKK65077.1"/>
    <property type="molecule type" value="Genomic_DNA"/>
</dbReference>
<dbReference type="PANTHER" id="PTHR32071:SF57">
    <property type="entry name" value="C4-DICARBOXYLATE TRANSPORT TRANSCRIPTIONAL REGULATORY PROTEIN DCTD"/>
    <property type="match status" value="1"/>
</dbReference>
<feature type="domain" description="NorR-like AAA+ ATPase lid" evidence="6">
    <location>
        <begin position="14"/>
        <end position="56"/>
    </location>
</feature>
<evidence type="ECO:0000256" key="4">
    <source>
        <dbReference type="ARBA" id="ARBA00023163"/>
    </source>
</evidence>
<keyword evidence="3" id="KW-0805">Transcription regulation</keyword>
<dbReference type="InterPro" id="IPR009057">
    <property type="entry name" value="Homeodomain-like_sf"/>
</dbReference>
<dbReference type="Pfam" id="PF02954">
    <property type="entry name" value="HTH_8"/>
    <property type="match status" value="1"/>
</dbReference>
<accession>A0A0F8X7H8</accession>
<organism evidence="7">
    <name type="scientific">marine sediment metagenome</name>
    <dbReference type="NCBI Taxonomy" id="412755"/>
    <lineage>
        <taxon>unclassified sequences</taxon>
        <taxon>metagenomes</taxon>
        <taxon>ecological metagenomes</taxon>
    </lineage>
</organism>
<evidence type="ECO:0000259" key="5">
    <source>
        <dbReference type="Pfam" id="PF02954"/>
    </source>
</evidence>
<keyword evidence="4" id="KW-0804">Transcription</keyword>
<protein>
    <submittedName>
        <fullName evidence="7">Uncharacterized protein</fullName>
    </submittedName>
</protein>
<proteinExistence type="predicted"/>
<evidence type="ECO:0000313" key="7">
    <source>
        <dbReference type="EMBL" id="KKK65077.1"/>
    </source>
</evidence>
<gene>
    <name evidence="7" type="ORF">LCGC14_2977790</name>
</gene>
<dbReference type="InterPro" id="IPR058031">
    <property type="entry name" value="AAA_lid_NorR"/>
</dbReference>
<feature type="domain" description="DNA binding HTH" evidence="5">
    <location>
        <begin position="71"/>
        <end position="108"/>
    </location>
</feature>
<evidence type="ECO:0000256" key="1">
    <source>
        <dbReference type="ARBA" id="ARBA00022741"/>
    </source>
</evidence>
<keyword evidence="1" id="KW-0547">Nucleotide-binding</keyword>
<dbReference type="AlphaFoldDB" id="A0A0F8X7H8"/>
<feature type="non-terminal residue" evidence="7">
    <location>
        <position position="1"/>
    </location>
</feature>
<dbReference type="Gene3D" id="1.10.8.60">
    <property type="match status" value="1"/>
</dbReference>
<dbReference type="InterPro" id="IPR002197">
    <property type="entry name" value="HTH_Fis"/>
</dbReference>
<evidence type="ECO:0000256" key="3">
    <source>
        <dbReference type="ARBA" id="ARBA00023015"/>
    </source>
</evidence>
<keyword evidence="2" id="KW-0067">ATP-binding</keyword>
<evidence type="ECO:0000256" key="2">
    <source>
        <dbReference type="ARBA" id="ARBA00022840"/>
    </source>
</evidence>
<dbReference type="GO" id="GO:0043565">
    <property type="term" value="F:sequence-specific DNA binding"/>
    <property type="evidence" value="ECO:0007669"/>
    <property type="project" value="InterPro"/>
</dbReference>
<name>A0A0F8X7H8_9ZZZZ</name>
<reference evidence="7" key="1">
    <citation type="journal article" date="2015" name="Nature">
        <title>Complex archaea that bridge the gap between prokaryotes and eukaryotes.</title>
        <authorList>
            <person name="Spang A."/>
            <person name="Saw J.H."/>
            <person name="Jorgensen S.L."/>
            <person name="Zaremba-Niedzwiedzka K."/>
            <person name="Martijn J."/>
            <person name="Lind A.E."/>
            <person name="van Eijk R."/>
            <person name="Schleper C."/>
            <person name="Guy L."/>
            <person name="Ettema T.J."/>
        </authorList>
    </citation>
    <scope>NUCLEOTIDE SEQUENCE</scope>
</reference>
<dbReference type="Gene3D" id="1.10.10.60">
    <property type="entry name" value="Homeodomain-like"/>
    <property type="match status" value="1"/>
</dbReference>
<dbReference type="Pfam" id="PF25601">
    <property type="entry name" value="AAA_lid_14"/>
    <property type="match status" value="1"/>
</dbReference>
<dbReference type="PRINTS" id="PR01590">
    <property type="entry name" value="HTHFIS"/>
</dbReference>
<dbReference type="SUPFAM" id="SSF46689">
    <property type="entry name" value="Homeodomain-like"/>
    <property type="match status" value="1"/>
</dbReference>
<evidence type="ECO:0000259" key="6">
    <source>
        <dbReference type="Pfam" id="PF25601"/>
    </source>
</evidence>
<dbReference type="PANTHER" id="PTHR32071">
    <property type="entry name" value="TRANSCRIPTIONAL REGULATORY PROTEIN"/>
    <property type="match status" value="1"/>
</dbReference>
<sequence>RDPQLCQRDDRRLPGNIRELENLIERMVVLGSDDQLIDEKVLPFDLLFHGKSMENQEKGESIDNGLVKSCRAFERQYILHALQNCKWNQTQTARLLKIHRNTLIKKIKTLNIKTKKNK</sequence>